<evidence type="ECO:0000313" key="2">
    <source>
        <dbReference type="Proteomes" id="UP000005019"/>
    </source>
</evidence>
<evidence type="ECO:0000313" key="1">
    <source>
        <dbReference type="EMBL" id="EGK71023.1"/>
    </source>
</evidence>
<reference evidence="1 2" key="1">
    <citation type="journal article" date="2011" name="J. Bacteriol.">
        <title>Genome sequence of Methyloversatilis universalis FAM5T, a methylotrophic representative of the order Rhodocyclales.</title>
        <authorList>
            <person name="Kittichotirat W."/>
            <person name="Good N.M."/>
            <person name="Hall R."/>
            <person name="Bringel F."/>
            <person name="Lajus A."/>
            <person name="Medigue C."/>
            <person name="Smalley N.E."/>
            <person name="Beck D."/>
            <person name="Bumgarner R."/>
            <person name="Vuilleumier S."/>
            <person name="Kalyuzhnaya M.G."/>
        </authorList>
    </citation>
    <scope>NUCLEOTIDE SEQUENCE [LARGE SCALE GENOMIC DNA]</scope>
    <source>
        <strain evidence="2">ATCC BAA-1314 / JCM 13912 / FAM5</strain>
    </source>
</reference>
<comment type="caution">
    <text evidence="1">The sequence shown here is derived from an EMBL/GenBank/DDBJ whole genome shotgun (WGS) entry which is preliminary data.</text>
</comment>
<protein>
    <submittedName>
        <fullName evidence="1">Uncharacterized protein</fullName>
    </submittedName>
</protein>
<proteinExistence type="predicted"/>
<gene>
    <name evidence="1" type="ORF">METUNv1_02409</name>
</gene>
<dbReference type="RefSeq" id="WP_008061966.1">
    <property type="nucleotide sequence ID" value="NZ_AFHG01000052.1"/>
</dbReference>
<keyword evidence="2" id="KW-1185">Reference proteome</keyword>
<dbReference type="eggNOG" id="ENOG50331BH">
    <property type="taxonomic scope" value="Bacteria"/>
</dbReference>
<name>F5RDP2_METUF</name>
<sequence length="200" mass="21393">MKREDLRKAGGSALLALAMALAGGAAIWASNELATEVRQSHAQAQSGRDAAQRALSAARAEEAEIAAKIDRFRHLVERGAVGPEQRLAWVELIRDARARHGLGAVDYEFSPQRPLDPALAPADTGQLEATSSALRIRMPLLHEGQLVALLDDLVRHASALVRVRECTLSRAATAAPGGEQLNADCLLDWITFRPRSGGPA</sequence>
<accession>F5RDP2</accession>
<dbReference type="STRING" id="1000565.METUNv1_02409"/>
<dbReference type="AlphaFoldDB" id="F5RDP2"/>
<dbReference type="EMBL" id="AFHG01000052">
    <property type="protein sequence ID" value="EGK71023.1"/>
    <property type="molecule type" value="Genomic_DNA"/>
</dbReference>
<dbReference type="OrthoDB" id="8527869at2"/>
<organism evidence="1 2">
    <name type="scientific">Methyloversatilis universalis (strain ATCC BAA-1314 / DSM 25237 / JCM 13912 / CCUG 52030 / FAM5)</name>
    <dbReference type="NCBI Taxonomy" id="1000565"/>
    <lineage>
        <taxon>Bacteria</taxon>
        <taxon>Pseudomonadati</taxon>
        <taxon>Pseudomonadota</taxon>
        <taxon>Betaproteobacteria</taxon>
        <taxon>Nitrosomonadales</taxon>
        <taxon>Sterolibacteriaceae</taxon>
        <taxon>Methyloversatilis</taxon>
    </lineage>
</organism>
<dbReference type="Proteomes" id="UP000005019">
    <property type="component" value="Unassembled WGS sequence"/>
</dbReference>